<comment type="similarity">
    <text evidence="1">Belongs to the short-chain dehydrogenases/reductases (SDR) family.</text>
</comment>
<evidence type="ECO:0000256" key="1">
    <source>
        <dbReference type="ARBA" id="ARBA00006484"/>
    </source>
</evidence>
<accession>A0A5B8U585</accession>
<keyword evidence="5" id="KW-1185">Reference proteome</keyword>
<dbReference type="EMBL" id="CP042430">
    <property type="protein sequence ID" value="QEC48101.1"/>
    <property type="molecule type" value="Genomic_DNA"/>
</dbReference>
<dbReference type="PRINTS" id="PR00080">
    <property type="entry name" value="SDRFAMILY"/>
</dbReference>
<dbReference type="Proteomes" id="UP000321805">
    <property type="component" value="Chromosome"/>
</dbReference>
<sequence length="250" mass="26091">MLDTGLAEKVCLVTGGAKGIGLATARILAGEGAVLALADNDKAGLDAAEVGHDADDDVLRIAGDMSKRADVQRTLAEVKERFGRLDVLIHCAGIYRIAPLPDVTDEEWDAVLDVNLRSTFLLGQGAIELMREHGDGRIVLFSSFASRTGGLRSGAPYAASKAGVAGLSRHLAGYGGPLGVRVNCILPGLTMTPMTTILSEDAFEEGIARTPLRRASTADEQASIAVLLASDLTSFVHGVSLDVNGGMYMA</sequence>
<keyword evidence="2" id="KW-0560">Oxidoreductase</keyword>
<dbReference type="CDD" id="cd05233">
    <property type="entry name" value="SDR_c"/>
    <property type="match status" value="1"/>
</dbReference>
<dbReference type="KEGG" id="bsol:FSW04_11325"/>
<dbReference type="PRINTS" id="PR00081">
    <property type="entry name" value="GDHRDH"/>
</dbReference>
<dbReference type="SUPFAM" id="SSF51735">
    <property type="entry name" value="NAD(P)-binding Rossmann-fold domains"/>
    <property type="match status" value="1"/>
</dbReference>
<organism evidence="4 5">
    <name type="scientific">Baekduia soli</name>
    <dbReference type="NCBI Taxonomy" id="496014"/>
    <lineage>
        <taxon>Bacteria</taxon>
        <taxon>Bacillati</taxon>
        <taxon>Actinomycetota</taxon>
        <taxon>Thermoleophilia</taxon>
        <taxon>Solirubrobacterales</taxon>
        <taxon>Baekduiaceae</taxon>
        <taxon>Baekduia</taxon>
    </lineage>
</organism>
<name>A0A5B8U585_9ACTN</name>
<dbReference type="FunFam" id="3.40.50.720:FF:000084">
    <property type="entry name" value="Short-chain dehydrogenase reductase"/>
    <property type="match status" value="1"/>
</dbReference>
<evidence type="ECO:0000313" key="5">
    <source>
        <dbReference type="Proteomes" id="UP000321805"/>
    </source>
</evidence>
<dbReference type="InterPro" id="IPR036291">
    <property type="entry name" value="NAD(P)-bd_dom_sf"/>
</dbReference>
<proteinExistence type="inferred from homology"/>
<evidence type="ECO:0000259" key="3">
    <source>
        <dbReference type="SMART" id="SM00822"/>
    </source>
</evidence>
<dbReference type="SMART" id="SM00822">
    <property type="entry name" value="PKS_KR"/>
    <property type="match status" value="1"/>
</dbReference>
<evidence type="ECO:0000313" key="4">
    <source>
        <dbReference type="EMBL" id="QEC48101.1"/>
    </source>
</evidence>
<feature type="domain" description="Ketoreductase" evidence="3">
    <location>
        <begin position="9"/>
        <end position="188"/>
    </location>
</feature>
<dbReference type="RefSeq" id="WP_146919281.1">
    <property type="nucleotide sequence ID" value="NZ_CP042430.1"/>
</dbReference>
<dbReference type="OrthoDB" id="4350228at2"/>
<dbReference type="GO" id="GO:0016616">
    <property type="term" value="F:oxidoreductase activity, acting on the CH-OH group of donors, NAD or NADP as acceptor"/>
    <property type="evidence" value="ECO:0007669"/>
    <property type="project" value="UniProtKB-ARBA"/>
</dbReference>
<evidence type="ECO:0000256" key="2">
    <source>
        <dbReference type="ARBA" id="ARBA00023002"/>
    </source>
</evidence>
<dbReference type="Pfam" id="PF13561">
    <property type="entry name" value="adh_short_C2"/>
    <property type="match status" value="1"/>
</dbReference>
<gene>
    <name evidence="4" type="ORF">FSW04_11325</name>
</gene>
<dbReference type="InterPro" id="IPR057326">
    <property type="entry name" value="KR_dom"/>
</dbReference>
<dbReference type="PANTHER" id="PTHR42760:SF133">
    <property type="entry name" value="3-OXOACYL-[ACYL-CARRIER-PROTEIN] REDUCTASE"/>
    <property type="match status" value="1"/>
</dbReference>
<dbReference type="InterPro" id="IPR002347">
    <property type="entry name" value="SDR_fam"/>
</dbReference>
<protein>
    <submittedName>
        <fullName evidence="4">SDR family oxidoreductase</fullName>
    </submittedName>
</protein>
<dbReference type="PANTHER" id="PTHR42760">
    <property type="entry name" value="SHORT-CHAIN DEHYDROGENASES/REDUCTASES FAMILY MEMBER"/>
    <property type="match status" value="1"/>
</dbReference>
<dbReference type="AlphaFoldDB" id="A0A5B8U585"/>
<reference evidence="4 5" key="1">
    <citation type="journal article" date="2018" name="J. Microbiol.">
        <title>Baekduia soli gen. nov., sp. nov., a novel bacterium isolated from the soil of Baekdu Mountain and proposal of a novel family name, Baekduiaceae fam. nov.</title>
        <authorList>
            <person name="An D.S."/>
            <person name="Siddiqi M.Z."/>
            <person name="Kim K.H."/>
            <person name="Yu H.S."/>
            <person name="Im W.T."/>
        </authorList>
    </citation>
    <scope>NUCLEOTIDE SEQUENCE [LARGE SCALE GENOMIC DNA]</scope>
    <source>
        <strain evidence="4 5">BR7-21</strain>
    </source>
</reference>
<dbReference type="Gene3D" id="3.40.50.720">
    <property type="entry name" value="NAD(P)-binding Rossmann-like Domain"/>
    <property type="match status" value="1"/>
</dbReference>